<sequence>MVLCLPQIREFNWLVKEWRKLLEMMKTCLELILIEPFSPSVLHVI</sequence>
<gene>
    <name evidence="1" type="ORF">RchiOBHm_Chr7g0187101</name>
</gene>
<dbReference type="AlphaFoldDB" id="A0A2P6P434"/>
<accession>A0A2P6P434</accession>
<dbReference type="EMBL" id="PDCK01000045">
    <property type="protein sequence ID" value="PRQ16700.1"/>
    <property type="molecule type" value="Genomic_DNA"/>
</dbReference>
<comment type="caution">
    <text evidence="1">The sequence shown here is derived from an EMBL/GenBank/DDBJ whole genome shotgun (WGS) entry which is preliminary data.</text>
</comment>
<dbReference type="Gramene" id="PRQ16700">
    <property type="protein sequence ID" value="PRQ16700"/>
    <property type="gene ID" value="RchiOBHm_Chr7g0187101"/>
</dbReference>
<proteinExistence type="predicted"/>
<keyword evidence="2" id="KW-1185">Reference proteome</keyword>
<reference evidence="1 2" key="1">
    <citation type="journal article" date="2018" name="Nat. Genet.">
        <title>The Rosa genome provides new insights in the design of modern roses.</title>
        <authorList>
            <person name="Bendahmane M."/>
        </authorList>
    </citation>
    <scope>NUCLEOTIDE SEQUENCE [LARGE SCALE GENOMIC DNA]</scope>
    <source>
        <strain evidence="2">cv. Old Blush</strain>
    </source>
</reference>
<organism evidence="1 2">
    <name type="scientific">Rosa chinensis</name>
    <name type="common">China rose</name>
    <dbReference type="NCBI Taxonomy" id="74649"/>
    <lineage>
        <taxon>Eukaryota</taxon>
        <taxon>Viridiplantae</taxon>
        <taxon>Streptophyta</taxon>
        <taxon>Embryophyta</taxon>
        <taxon>Tracheophyta</taxon>
        <taxon>Spermatophyta</taxon>
        <taxon>Magnoliopsida</taxon>
        <taxon>eudicotyledons</taxon>
        <taxon>Gunneridae</taxon>
        <taxon>Pentapetalae</taxon>
        <taxon>rosids</taxon>
        <taxon>fabids</taxon>
        <taxon>Rosales</taxon>
        <taxon>Rosaceae</taxon>
        <taxon>Rosoideae</taxon>
        <taxon>Rosoideae incertae sedis</taxon>
        <taxon>Rosa</taxon>
    </lineage>
</organism>
<protein>
    <submittedName>
        <fullName evidence="1">Uncharacterized protein</fullName>
    </submittedName>
</protein>
<name>A0A2P6P434_ROSCH</name>
<dbReference type="Proteomes" id="UP000238479">
    <property type="component" value="Chromosome 7"/>
</dbReference>
<evidence type="ECO:0000313" key="2">
    <source>
        <dbReference type="Proteomes" id="UP000238479"/>
    </source>
</evidence>
<evidence type="ECO:0000313" key="1">
    <source>
        <dbReference type="EMBL" id="PRQ16700.1"/>
    </source>
</evidence>